<dbReference type="InterPro" id="IPR001680">
    <property type="entry name" value="WD40_rpt"/>
</dbReference>
<dbReference type="EMBL" id="JAGDFL010000001">
    <property type="protein sequence ID" value="KAG7402397.1"/>
    <property type="molecule type" value="Genomic_DNA"/>
</dbReference>
<dbReference type="SMART" id="SM00320">
    <property type="entry name" value="WD40"/>
    <property type="match status" value="2"/>
</dbReference>
<dbReference type="InterPro" id="IPR000409">
    <property type="entry name" value="BEACH_dom"/>
</dbReference>
<feature type="compositionally biased region" description="Low complexity" evidence="2">
    <location>
        <begin position="302"/>
        <end position="319"/>
    </location>
</feature>
<dbReference type="PROSITE" id="PS50082">
    <property type="entry name" value="WD_REPEATS_2"/>
    <property type="match status" value="1"/>
</dbReference>
<sequence length="636" mass="69724">MGALEPSRLKFFIDRYHAFEDPDIPKFMYGTHYSNIGSVLYYLVRLEPFTSYALNIQGGKFDHADRLFQSVAETWHNCLTDYADLKELTPEWFYLPEFLMNCNKLDLGIRQNGTNVDDVILPPWATSPEDFVMKNLVALESEYVSANIHQWIDLVFGWKQRGSAAVEANNVFFYLTYEGMVDVDSITDPIVKSSMQSQIAHFGQTPTQVLRDPHPRRLPLSSTMLLGSSDSSVQSPLFPTLDANYTLLSVPHDAPIVMVNMVQGTSMLICMDNNGMLSSHRFGPKLLKSAYHYQSPFLSDVSASPTKSSGTSKTKGATSNVSSGSEQPSEFIELLDRKSRKILGNKRLLSNQQSVFNSIAILHGGMVLCTVGHHDFSARFHSTTDGTLLYRLLQHQSVVTCVNTSDLGTLLTLGCNDGTISVWKVATINSTLLDSLKIFRGSKASSKPVHANDYSADQVLLGHSGRINCVSASDELGVCISGSTSNECLVHDLEDGSILRSFNVPGSLEPGVISLAVSNVGHVVLQSVGTGIPKLYSYHLNGTLLAELSLGDHIMTSLNICARYSKVVVSNSERALVMTAHTLGDQRVLLEKDMHGEISAQGLAPDEMHVVFGVGTGKIICLPILTPTLQLHLTEM</sequence>
<dbReference type="PROSITE" id="PS50197">
    <property type="entry name" value="BEACH"/>
    <property type="match status" value="1"/>
</dbReference>
<name>A0A8T1X890_9STRA</name>
<feature type="region of interest" description="Disordered" evidence="2">
    <location>
        <begin position="302"/>
        <end position="325"/>
    </location>
</feature>
<dbReference type="SMART" id="SM01026">
    <property type="entry name" value="Beach"/>
    <property type="match status" value="1"/>
</dbReference>
<accession>A0A8T1X890</accession>
<dbReference type="OrthoDB" id="26681at2759"/>
<comment type="caution">
    <text evidence="4">The sequence shown here is derived from an EMBL/GenBank/DDBJ whole genome shotgun (WGS) entry which is preliminary data.</text>
</comment>
<dbReference type="GO" id="GO:0016020">
    <property type="term" value="C:membrane"/>
    <property type="evidence" value="ECO:0007669"/>
    <property type="project" value="TreeGrafter"/>
</dbReference>
<evidence type="ECO:0000259" key="3">
    <source>
        <dbReference type="PROSITE" id="PS50197"/>
    </source>
</evidence>
<dbReference type="PANTHER" id="PTHR13743">
    <property type="entry name" value="BEIGE/BEACH-RELATED"/>
    <property type="match status" value="1"/>
</dbReference>
<keyword evidence="5" id="KW-1185">Reference proteome</keyword>
<proteinExistence type="predicted"/>
<dbReference type="CDD" id="cd06071">
    <property type="entry name" value="Beach"/>
    <property type="match status" value="1"/>
</dbReference>
<dbReference type="GO" id="GO:0008104">
    <property type="term" value="P:intracellular protein localization"/>
    <property type="evidence" value="ECO:0007669"/>
    <property type="project" value="TreeGrafter"/>
</dbReference>
<dbReference type="InterPro" id="IPR046851">
    <property type="entry name" value="NBCH_WD40"/>
</dbReference>
<evidence type="ECO:0000313" key="4">
    <source>
        <dbReference type="EMBL" id="KAG7402397.1"/>
    </source>
</evidence>
<organism evidence="4 5">
    <name type="scientific">Phytophthora boehmeriae</name>
    <dbReference type="NCBI Taxonomy" id="109152"/>
    <lineage>
        <taxon>Eukaryota</taxon>
        <taxon>Sar</taxon>
        <taxon>Stramenopiles</taxon>
        <taxon>Oomycota</taxon>
        <taxon>Peronosporomycetes</taxon>
        <taxon>Peronosporales</taxon>
        <taxon>Peronosporaceae</taxon>
        <taxon>Phytophthora</taxon>
    </lineage>
</organism>
<dbReference type="GO" id="GO:0005829">
    <property type="term" value="C:cytosol"/>
    <property type="evidence" value="ECO:0007669"/>
    <property type="project" value="TreeGrafter"/>
</dbReference>
<keyword evidence="1" id="KW-0853">WD repeat</keyword>
<feature type="repeat" description="WD" evidence="1">
    <location>
        <begin position="392"/>
        <end position="433"/>
    </location>
</feature>
<evidence type="ECO:0000256" key="1">
    <source>
        <dbReference type="PROSITE-ProRule" id="PRU00221"/>
    </source>
</evidence>
<reference evidence="4" key="1">
    <citation type="submission" date="2021-02" db="EMBL/GenBank/DDBJ databases">
        <authorList>
            <person name="Palmer J.M."/>
        </authorList>
    </citation>
    <scope>NUCLEOTIDE SEQUENCE</scope>
    <source>
        <strain evidence="4">SCRP23</strain>
    </source>
</reference>
<dbReference type="Pfam" id="PF02138">
    <property type="entry name" value="Beach"/>
    <property type="match status" value="1"/>
</dbReference>
<dbReference type="InterPro" id="IPR050865">
    <property type="entry name" value="BEACH_Domain"/>
</dbReference>
<feature type="domain" description="BEACH" evidence="3">
    <location>
        <begin position="1"/>
        <end position="217"/>
    </location>
</feature>
<dbReference type="Proteomes" id="UP000693981">
    <property type="component" value="Unassembled WGS sequence"/>
</dbReference>
<protein>
    <recommendedName>
        <fullName evidence="3">BEACH domain-containing protein</fullName>
    </recommendedName>
</protein>
<dbReference type="GO" id="GO:0019901">
    <property type="term" value="F:protein kinase binding"/>
    <property type="evidence" value="ECO:0007669"/>
    <property type="project" value="TreeGrafter"/>
</dbReference>
<dbReference type="PROSITE" id="PS50294">
    <property type="entry name" value="WD_REPEATS_REGION"/>
    <property type="match status" value="1"/>
</dbReference>
<gene>
    <name evidence="4" type="ORF">PHYBOEH_000105</name>
</gene>
<evidence type="ECO:0000313" key="5">
    <source>
        <dbReference type="Proteomes" id="UP000693981"/>
    </source>
</evidence>
<dbReference type="PANTHER" id="PTHR13743:SF112">
    <property type="entry name" value="BEACH DOMAIN-CONTAINING PROTEIN"/>
    <property type="match status" value="1"/>
</dbReference>
<dbReference type="Pfam" id="PF20426">
    <property type="entry name" value="NBCH_WD40"/>
    <property type="match status" value="1"/>
</dbReference>
<dbReference type="AlphaFoldDB" id="A0A8T1X890"/>
<evidence type="ECO:0000256" key="2">
    <source>
        <dbReference type="SAM" id="MobiDB-lite"/>
    </source>
</evidence>